<dbReference type="Gene3D" id="1.10.150.80">
    <property type="entry name" value="HRDC domain"/>
    <property type="match status" value="2"/>
</dbReference>
<gene>
    <name evidence="1" type="ORF">EBQ10_00915</name>
</gene>
<dbReference type="Pfam" id="PF01612">
    <property type="entry name" value="DNA_pol_A_exo1"/>
    <property type="match status" value="1"/>
</dbReference>
<dbReference type="SMART" id="SM00474">
    <property type="entry name" value="35EXOc"/>
    <property type="match status" value="1"/>
</dbReference>
<evidence type="ECO:0000313" key="1">
    <source>
        <dbReference type="EMBL" id="AZR05997.1"/>
    </source>
</evidence>
<dbReference type="SUPFAM" id="SSF53098">
    <property type="entry name" value="Ribonuclease H-like"/>
    <property type="match status" value="1"/>
</dbReference>
<sequence length="402" mass="46160">MTLSIPSRPLDIPRDGLPPVTHDDIDDAVARLAAGAGPLAVDTERANEMRYTNRAYLLQIRREGVGTFLIDPVGIEDRLDGLREVMNCEWIVHAAHQDLLCLRELGLTPTTVFDTEIAALLLGYERVSLQALCEKVLGWSLAKEYSNSDWSQRPLPLPLLTYAALDVELLHELRTELTAQLLEAERFSWFVQECEEVRVRQPAPPRQQPWRRPARRAGIKDQRALAMMRELWNARDDLARRRDIAPHRILPNQILAELAKRKPRSRADVVNSSLFRSEARKRDVNTWWHAIEIAWRLDESALPERKFSEKKDPFPPTNEWPRKDPQAAQRWELLRPTVLGIAESLAIRQEVLLKPRTQKLAAWKGWRTRDELLTLLAADGARPWQIELVGDRIHDAVAGQHL</sequence>
<dbReference type="InterPro" id="IPR010997">
    <property type="entry name" value="HRDC-like_sf"/>
</dbReference>
<dbReference type="PANTHER" id="PTHR47649:SF1">
    <property type="entry name" value="RIBONUCLEASE D"/>
    <property type="match status" value="1"/>
</dbReference>
<dbReference type="EMBL" id="CP033905">
    <property type="protein sequence ID" value="AZR05997.1"/>
    <property type="molecule type" value="Genomic_DNA"/>
</dbReference>
<dbReference type="RefSeq" id="WP_108725870.1">
    <property type="nucleotide sequence ID" value="NZ_CP029001.1"/>
</dbReference>
<dbReference type="Gene3D" id="3.30.420.10">
    <property type="entry name" value="Ribonuclease H-like superfamily/Ribonuclease H"/>
    <property type="match status" value="1"/>
</dbReference>
<dbReference type="InterPro" id="IPR051086">
    <property type="entry name" value="RNase_D-like"/>
</dbReference>
<dbReference type="CDD" id="cd06142">
    <property type="entry name" value="RNaseD_exo"/>
    <property type="match status" value="1"/>
</dbReference>
<reference evidence="1 2" key="1">
    <citation type="submission" date="2018-11" db="EMBL/GenBank/DDBJ databases">
        <title>Multidrug-resistant genes are associated with an 42-kb island TGI1 carrying a complex class 1 integron in a Trueperella pyogenes.</title>
        <authorList>
            <person name="Dong W."/>
        </authorList>
    </citation>
    <scope>NUCLEOTIDE SEQUENCE [LARGE SCALE GENOMIC DNA]</scope>
    <source>
        <strain evidence="1 2">TP4</strain>
    </source>
</reference>
<dbReference type="InterPro" id="IPR002562">
    <property type="entry name" value="3'-5'_exonuclease_dom"/>
</dbReference>
<dbReference type="InterPro" id="IPR036397">
    <property type="entry name" value="RNaseH_sf"/>
</dbReference>
<dbReference type="GO" id="GO:0003676">
    <property type="term" value="F:nucleic acid binding"/>
    <property type="evidence" value="ECO:0007669"/>
    <property type="project" value="InterPro"/>
</dbReference>
<dbReference type="GO" id="GO:0008408">
    <property type="term" value="F:3'-5' exonuclease activity"/>
    <property type="evidence" value="ECO:0007669"/>
    <property type="project" value="InterPro"/>
</dbReference>
<evidence type="ECO:0000313" key="2">
    <source>
        <dbReference type="Proteomes" id="UP000275951"/>
    </source>
</evidence>
<dbReference type="InterPro" id="IPR002121">
    <property type="entry name" value="HRDC_dom"/>
</dbReference>
<dbReference type="SUPFAM" id="SSF47819">
    <property type="entry name" value="HRDC-like"/>
    <property type="match status" value="1"/>
</dbReference>
<dbReference type="PROSITE" id="PS50967">
    <property type="entry name" value="HRDC"/>
    <property type="match status" value="1"/>
</dbReference>
<protein>
    <submittedName>
        <fullName evidence="1">Ribonuclease D</fullName>
    </submittedName>
</protein>
<name>A0A380MBQ3_9ACTO</name>
<proteinExistence type="predicted"/>
<dbReference type="Pfam" id="PF18305">
    <property type="entry name" value="DNA_pol_A_exoN"/>
    <property type="match status" value="1"/>
</dbReference>
<dbReference type="InterPro" id="IPR044876">
    <property type="entry name" value="HRDC_dom_sf"/>
</dbReference>
<dbReference type="GO" id="GO:0000166">
    <property type="term" value="F:nucleotide binding"/>
    <property type="evidence" value="ECO:0007669"/>
    <property type="project" value="InterPro"/>
</dbReference>
<organism evidence="1 2">
    <name type="scientific">Trueperella pyogenes</name>
    <dbReference type="NCBI Taxonomy" id="1661"/>
    <lineage>
        <taxon>Bacteria</taxon>
        <taxon>Bacillati</taxon>
        <taxon>Actinomycetota</taxon>
        <taxon>Actinomycetes</taxon>
        <taxon>Actinomycetales</taxon>
        <taxon>Actinomycetaceae</taxon>
        <taxon>Trueperella</taxon>
    </lineage>
</organism>
<dbReference type="AlphaFoldDB" id="A0A380MBQ3"/>
<dbReference type="GO" id="GO:0006139">
    <property type="term" value="P:nucleobase-containing compound metabolic process"/>
    <property type="evidence" value="ECO:0007669"/>
    <property type="project" value="InterPro"/>
</dbReference>
<dbReference type="PANTHER" id="PTHR47649">
    <property type="entry name" value="RIBONUCLEASE D"/>
    <property type="match status" value="1"/>
</dbReference>
<dbReference type="Proteomes" id="UP000275951">
    <property type="component" value="Chromosome"/>
</dbReference>
<dbReference type="InterPro" id="IPR012337">
    <property type="entry name" value="RNaseH-like_sf"/>
</dbReference>
<dbReference type="Pfam" id="PF00570">
    <property type="entry name" value="HRDC"/>
    <property type="match status" value="1"/>
</dbReference>
<dbReference type="SMART" id="SM00341">
    <property type="entry name" value="HRDC"/>
    <property type="match status" value="1"/>
</dbReference>
<accession>A0A380MBQ3</accession>
<dbReference type="InterPro" id="IPR041605">
    <property type="entry name" value="Exo_C"/>
</dbReference>